<dbReference type="GO" id="GO:0000462">
    <property type="term" value="P:maturation of SSU-rRNA from tricistronic rRNA transcript (SSU-rRNA, 5.8S rRNA, LSU-rRNA)"/>
    <property type="evidence" value="ECO:0007669"/>
    <property type="project" value="TreeGrafter"/>
</dbReference>
<protein>
    <recommendedName>
        <fullName evidence="6">Bms1-type G domain-containing protein</fullName>
    </recommendedName>
</protein>
<keyword evidence="8" id="KW-1185">Reference proteome</keyword>
<dbReference type="GO" id="GO:0000479">
    <property type="term" value="P:endonucleolytic cleavage of tricistronic rRNA transcript (SSU-rRNA, 5.8S rRNA, LSU-rRNA)"/>
    <property type="evidence" value="ECO:0007669"/>
    <property type="project" value="TreeGrafter"/>
</dbReference>
<evidence type="ECO:0000313" key="7">
    <source>
        <dbReference type="EMBL" id="GJJ06491.1"/>
    </source>
</evidence>
<proteinExistence type="inferred from homology"/>
<dbReference type="InterPro" id="IPR030387">
    <property type="entry name" value="G_Bms1/Tsr1_dom"/>
</dbReference>
<dbReference type="PANTHER" id="PTHR12858">
    <property type="entry name" value="RIBOSOME BIOGENESIS PROTEIN"/>
    <property type="match status" value="1"/>
</dbReference>
<dbReference type="Pfam" id="PF08142">
    <property type="entry name" value="AARP2CN"/>
    <property type="match status" value="1"/>
</dbReference>
<dbReference type="Pfam" id="PF04950">
    <property type="entry name" value="RIBIOP_C"/>
    <property type="match status" value="1"/>
</dbReference>
<keyword evidence="3" id="KW-0539">Nucleus</keyword>
<comment type="caution">
    <text evidence="7">The sequence shown here is derived from an EMBL/GenBank/DDBJ whole genome shotgun (WGS) entry which is preliminary data.</text>
</comment>
<evidence type="ECO:0000256" key="1">
    <source>
        <dbReference type="ARBA" id="ARBA00004604"/>
    </source>
</evidence>
<feature type="region of interest" description="Disordered" evidence="5">
    <location>
        <begin position="431"/>
        <end position="453"/>
    </location>
</feature>
<evidence type="ECO:0000259" key="6">
    <source>
        <dbReference type="PROSITE" id="PS51714"/>
    </source>
</evidence>
<dbReference type="GO" id="GO:0005525">
    <property type="term" value="F:GTP binding"/>
    <property type="evidence" value="ECO:0007669"/>
    <property type="project" value="TreeGrafter"/>
</dbReference>
<evidence type="ECO:0000256" key="3">
    <source>
        <dbReference type="ARBA" id="ARBA00023242"/>
    </source>
</evidence>
<accession>A0AAV5A0D8</accession>
<evidence type="ECO:0000256" key="4">
    <source>
        <dbReference type="ARBA" id="ARBA00038288"/>
    </source>
</evidence>
<feature type="compositionally biased region" description="Acidic residues" evidence="5">
    <location>
        <begin position="389"/>
        <end position="406"/>
    </location>
</feature>
<keyword evidence="2" id="KW-0690">Ribosome biogenesis</keyword>
<feature type="domain" description="Bms1-type G" evidence="6">
    <location>
        <begin position="44"/>
        <end position="237"/>
    </location>
</feature>
<comment type="subcellular location">
    <subcellularLocation>
        <location evidence="1">Nucleus</location>
        <location evidence="1">Nucleolus</location>
    </subcellularLocation>
</comment>
<dbReference type="Pfam" id="PF22298">
    <property type="entry name" value="Tsr1_G-like"/>
    <property type="match status" value="1"/>
</dbReference>
<feature type="region of interest" description="Disordered" evidence="5">
    <location>
        <begin position="1"/>
        <end position="43"/>
    </location>
</feature>
<reference evidence="7" key="1">
    <citation type="submission" date="2021-10" db="EMBL/GenBank/DDBJ databases">
        <title>De novo Genome Assembly of Clathrus columnatus (Basidiomycota, Fungi) Using Illumina and Nanopore Sequence Data.</title>
        <authorList>
            <person name="Ogiso-Tanaka E."/>
            <person name="Itagaki H."/>
            <person name="Hosoya T."/>
            <person name="Hosaka K."/>
        </authorList>
    </citation>
    <scope>NUCLEOTIDE SEQUENCE</scope>
    <source>
        <strain evidence="7">MO-923</strain>
    </source>
</reference>
<dbReference type="InterPro" id="IPR012948">
    <property type="entry name" value="AARP2CN"/>
</dbReference>
<gene>
    <name evidence="7" type="ORF">Clacol_000683</name>
</gene>
<feature type="compositionally biased region" description="Basic and acidic residues" evidence="5">
    <location>
        <begin position="435"/>
        <end position="445"/>
    </location>
</feature>
<dbReference type="GO" id="GO:0030688">
    <property type="term" value="C:preribosome, small subunit precursor"/>
    <property type="evidence" value="ECO:0007669"/>
    <property type="project" value="TreeGrafter"/>
</dbReference>
<dbReference type="InterPro" id="IPR039761">
    <property type="entry name" value="Bms1/Tsr1"/>
</dbReference>
<dbReference type="SMART" id="SM01362">
    <property type="entry name" value="DUF663"/>
    <property type="match status" value="1"/>
</dbReference>
<dbReference type="GO" id="GO:0034511">
    <property type="term" value="F:U3 snoRNA binding"/>
    <property type="evidence" value="ECO:0007669"/>
    <property type="project" value="TreeGrafter"/>
</dbReference>
<dbReference type="EMBL" id="BPWL01000001">
    <property type="protein sequence ID" value="GJJ06491.1"/>
    <property type="molecule type" value="Genomic_DNA"/>
</dbReference>
<dbReference type="AlphaFoldDB" id="A0AAV5A0D8"/>
<dbReference type="Proteomes" id="UP001050691">
    <property type="component" value="Unassembled WGS sequence"/>
</dbReference>
<evidence type="ECO:0000256" key="5">
    <source>
        <dbReference type="SAM" id="MobiDB-lite"/>
    </source>
</evidence>
<dbReference type="InterPro" id="IPR007034">
    <property type="entry name" value="BMS1_TSR1_C"/>
</dbReference>
<name>A0AAV5A0D8_9AGAM</name>
<evidence type="ECO:0000313" key="8">
    <source>
        <dbReference type="Proteomes" id="UP001050691"/>
    </source>
</evidence>
<dbReference type="PANTHER" id="PTHR12858:SF1">
    <property type="entry name" value="PRE-RRNA-PROCESSING PROTEIN TSR1 HOMOLOG"/>
    <property type="match status" value="1"/>
</dbReference>
<evidence type="ECO:0000256" key="2">
    <source>
        <dbReference type="ARBA" id="ARBA00022517"/>
    </source>
</evidence>
<feature type="region of interest" description="Disordered" evidence="5">
    <location>
        <begin position="330"/>
        <end position="417"/>
    </location>
</feature>
<dbReference type="PROSITE" id="PS51714">
    <property type="entry name" value="G_BMS1"/>
    <property type="match status" value="1"/>
</dbReference>
<feature type="compositionally biased region" description="Basic residues" evidence="5">
    <location>
        <begin position="1"/>
        <end position="10"/>
    </location>
</feature>
<dbReference type="GO" id="GO:0003924">
    <property type="term" value="F:GTPase activity"/>
    <property type="evidence" value="ECO:0007669"/>
    <property type="project" value="TreeGrafter"/>
</dbReference>
<organism evidence="7 8">
    <name type="scientific">Clathrus columnatus</name>
    <dbReference type="NCBI Taxonomy" id="1419009"/>
    <lineage>
        <taxon>Eukaryota</taxon>
        <taxon>Fungi</taxon>
        <taxon>Dikarya</taxon>
        <taxon>Basidiomycota</taxon>
        <taxon>Agaricomycotina</taxon>
        <taxon>Agaricomycetes</taxon>
        <taxon>Phallomycetidae</taxon>
        <taxon>Phallales</taxon>
        <taxon>Clathraceae</taxon>
        <taxon>Clathrus</taxon>
    </lineage>
</organism>
<dbReference type="SMART" id="SM00785">
    <property type="entry name" value="AARP2CN"/>
    <property type="match status" value="1"/>
</dbReference>
<dbReference type="GO" id="GO:0005730">
    <property type="term" value="C:nucleolus"/>
    <property type="evidence" value="ECO:0007669"/>
    <property type="project" value="UniProtKB-SubCell"/>
</dbReference>
<comment type="similarity">
    <text evidence="4">Belongs to the TRAFAC class translation factor GTPase superfamily. Bms1-like GTPase family. TSR1 subfamily.</text>
</comment>
<sequence>MSQQHHHRSSLKQQNKPFKSRHSTKSAVKDRAKGRVQRTSLKSNPVNAAIAQTRLNRRNTAKQVQLRKRQALIAATRIFNGVDGAPRIVAVIPLCSDLFSRDAVEALGRALDVDTGTCPDTGLWRLKYALDACKAADYVVFTLSAVQEVDKWGDLLLRCLQAQGLPEVVTVVTPSHSEDTAQIQASLDRKARGPILKSLLSFIRYFVPTQSRVYDLEETRSADATSALRSLCEGKPHEVQWRQGRSWILAEDLQWDNTDSGTLKVSGIVRGTPLSVNRLVHIPNYGDFQQSKILSIPNTNKKSGGGSEGMELEPVLAASATDDADSLISVNDPDTLANEQTWPTDEEMNGVRDKEMTDGALPDAKVGTTPKAVKRVPKGTSQYQAAWIIDDEDDEEGDENEQDEEEQSRNDPGEEMEDLEMDAPSIHDATEMDESEMKNNVHFDDLDAEEEEKQLKDWRTREREAADEMLFPDEIDTPENVTARQRFQRYRGLRSFRTSPWDPYENLPVDYAKIFQFEDYHRTERVIRRKAEEEAENIVDPGTHVTVYLKNVPEDVIKTYNPNHPFIIFALFQHEHKMSVINFTVQRNTEYTLPVKSKDPMVLCVGPRRFRTNPIYSQHTRGGGKGANNVHKFERFLQPGVTCVATTFAPVIFGKQPCMLLKETADVQEPDLVAMGSFLNTDTTRIIAKRIVLTGHPFKVHKKTATVRYMFFNPDDISYFAPVQLHTKHGRSGHIRESLGTHGYFKAHFDGPVNQMDTICMSLYKRVYPKWATLFKPLEDNTSTRKEAVMEE</sequence>